<evidence type="ECO:0000313" key="2">
    <source>
        <dbReference type="EMBL" id="ABZ73228.1"/>
    </source>
</evidence>
<dbReference type="KEGG" id="cak:Caul_4104"/>
<dbReference type="AlphaFoldDB" id="B0SXL6"/>
<dbReference type="InterPro" id="IPR019223">
    <property type="entry name" value="DUF2147"/>
</dbReference>
<protein>
    <recommendedName>
        <fullName evidence="1">DUF2147 domain-containing protein</fullName>
    </recommendedName>
</protein>
<dbReference type="EMBL" id="CP000927">
    <property type="protein sequence ID" value="ABZ73228.1"/>
    <property type="molecule type" value="Genomic_DNA"/>
</dbReference>
<dbReference type="PANTHER" id="PTHR36919:SF2">
    <property type="entry name" value="BLL6627 PROTEIN"/>
    <property type="match status" value="1"/>
</dbReference>
<dbReference type="eggNOG" id="COG4731">
    <property type="taxonomic scope" value="Bacteria"/>
</dbReference>
<dbReference type="OrthoDB" id="9811671at2"/>
<dbReference type="Gene3D" id="2.40.128.520">
    <property type="match status" value="1"/>
</dbReference>
<organism evidence="2">
    <name type="scientific">Caulobacter sp. (strain K31)</name>
    <dbReference type="NCBI Taxonomy" id="366602"/>
    <lineage>
        <taxon>Bacteria</taxon>
        <taxon>Pseudomonadati</taxon>
        <taxon>Pseudomonadota</taxon>
        <taxon>Alphaproteobacteria</taxon>
        <taxon>Caulobacterales</taxon>
        <taxon>Caulobacteraceae</taxon>
        <taxon>Caulobacter</taxon>
    </lineage>
</organism>
<dbReference type="Pfam" id="PF09917">
    <property type="entry name" value="DUF2147"/>
    <property type="match status" value="1"/>
</dbReference>
<name>B0SXL6_CAUSK</name>
<dbReference type="PANTHER" id="PTHR36919">
    <property type="entry name" value="BLR1215 PROTEIN"/>
    <property type="match status" value="1"/>
</dbReference>
<dbReference type="STRING" id="366602.Caul_4104"/>
<dbReference type="HOGENOM" id="CLU_108869_1_2_5"/>
<accession>B0SXL6</accession>
<sequence length="141" mass="15139" precursor="true">MIAHSLMAAMLAASAGSAEQAGSDVSGLWRAPGDGGSVVRLAPCDADLCGFIVTSPHIALDPNQKDVRNRDAAKRNRALRNLMFLRVRATGPGRWGDGWVYNPEDGGLYKGVMVLKADGALHLTGCIMQPFCKTETWRRAD</sequence>
<proteinExistence type="predicted"/>
<reference evidence="2" key="1">
    <citation type="submission" date="2008-01" db="EMBL/GenBank/DDBJ databases">
        <title>Complete sequence of chromosome of Caulobacter sp. K31.</title>
        <authorList>
            <consortium name="US DOE Joint Genome Institute"/>
            <person name="Copeland A."/>
            <person name="Lucas S."/>
            <person name="Lapidus A."/>
            <person name="Barry K."/>
            <person name="Glavina del Rio T."/>
            <person name="Dalin E."/>
            <person name="Tice H."/>
            <person name="Pitluck S."/>
            <person name="Bruce D."/>
            <person name="Goodwin L."/>
            <person name="Thompson L.S."/>
            <person name="Brettin T."/>
            <person name="Detter J.C."/>
            <person name="Han C."/>
            <person name="Schmutz J."/>
            <person name="Larimer F."/>
            <person name="Land M."/>
            <person name="Hauser L."/>
            <person name="Kyrpides N."/>
            <person name="Kim E."/>
            <person name="Stephens C."/>
            <person name="Richardson P."/>
        </authorList>
    </citation>
    <scope>NUCLEOTIDE SEQUENCE [LARGE SCALE GENOMIC DNA]</scope>
    <source>
        <strain evidence="2">K31</strain>
    </source>
</reference>
<gene>
    <name evidence="2" type="ordered locus">Caul_4104</name>
</gene>
<evidence type="ECO:0000259" key="1">
    <source>
        <dbReference type="Pfam" id="PF09917"/>
    </source>
</evidence>
<feature type="domain" description="DUF2147" evidence="1">
    <location>
        <begin position="27"/>
        <end position="139"/>
    </location>
</feature>